<feature type="compositionally biased region" description="Polar residues" evidence="1">
    <location>
        <begin position="46"/>
        <end position="63"/>
    </location>
</feature>
<feature type="region of interest" description="Disordered" evidence="1">
    <location>
        <begin position="222"/>
        <end position="277"/>
    </location>
</feature>
<proteinExistence type="predicted"/>
<keyword evidence="5" id="KW-1185">Reference proteome</keyword>
<dbReference type="OrthoDB" id="5600085at2759"/>
<feature type="compositionally biased region" description="Polar residues" evidence="1">
    <location>
        <begin position="222"/>
        <end position="235"/>
    </location>
</feature>
<dbReference type="InterPro" id="IPR013087">
    <property type="entry name" value="Znf_C2H2_type"/>
</dbReference>
<feature type="region of interest" description="Disordered" evidence="1">
    <location>
        <begin position="328"/>
        <end position="356"/>
    </location>
</feature>
<feature type="compositionally biased region" description="Polar residues" evidence="1">
    <location>
        <begin position="85"/>
        <end position="99"/>
    </location>
</feature>
<feature type="compositionally biased region" description="Basic and acidic residues" evidence="1">
    <location>
        <begin position="34"/>
        <end position="45"/>
    </location>
</feature>
<feature type="region of interest" description="Disordered" evidence="1">
    <location>
        <begin position="20"/>
        <end position="126"/>
    </location>
</feature>
<evidence type="ECO:0000256" key="1">
    <source>
        <dbReference type="SAM" id="MobiDB-lite"/>
    </source>
</evidence>
<dbReference type="AlphaFoldDB" id="A0A1Y1XXN4"/>
<protein>
    <recommendedName>
        <fullName evidence="2">C2H2-type domain-containing protein</fullName>
    </recommendedName>
</protein>
<feature type="compositionally biased region" description="Polar residues" evidence="1">
    <location>
        <begin position="253"/>
        <end position="265"/>
    </location>
</feature>
<dbReference type="InParanoid" id="A0A1Y1XXN4"/>
<feature type="compositionally biased region" description="Basic and acidic residues" evidence="1">
    <location>
        <begin position="329"/>
        <end position="339"/>
    </location>
</feature>
<dbReference type="EMBL" id="MCFE01000376">
    <property type="protein sequence ID" value="ORX90508.1"/>
    <property type="molecule type" value="Genomic_DNA"/>
</dbReference>
<evidence type="ECO:0000313" key="3">
    <source>
        <dbReference type="EMBL" id="ORX87519.1"/>
    </source>
</evidence>
<evidence type="ECO:0000313" key="5">
    <source>
        <dbReference type="Proteomes" id="UP000193498"/>
    </source>
</evidence>
<organism evidence="4 5">
    <name type="scientific">Basidiobolus meristosporus CBS 931.73</name>
    <dbReference type="NCBI Taxonomy" id="1314790"/>
    <lineage>
        <taxon>Eukaryota</taxon>
        <taxon>Fungi</taxon>
        <taxon>Fungi incertae sedis</taxon>
        <taxon>Zoopagomycota</taxon>
        <taxon>Entomophthoromycotina</taxon>
        <taxon>Basidiobolomycetes</taxon>
        <taxon>Basidiobolales</taxon>
        <taxon>Basidiobolaceae</taxon>
        <taxon>Basidiobolus</taxon>
    </lineage>
</organism>
<reference evidence="4 5" key="1">
    <citation type="submission" date="2016-07" db="EMBL/GenBank/DDBJ databases">
        <title>Pervasive Adenine N6-methylation of Active Genes in Fungi.</title>
        <authorList>
            <consortium name="DOE Joint Genome Institute"/>
            <person name="Mondo S.J."/>
            <person name="Dannebaum R.O."/>
            <person name="Kuo R.C."/>
            <person name="Labutti K."/>
            <person name="Haridas S."/>
            <person name="Kuo A."/>
            <person name="Salamov A."/>
            <person name="Ahrendt S.R."/>
            <person name="Lipzen A."/>
            <person name="Sullivan W."/>
            <person name="Andreopoulos W.B."/>
            <person name="Clum A."/>
            <person name="Lindquist E."/>
            <person name="Daum C."/>
            <person name="Ramamoorthy G.K."/>
            <person name="Gryganskyi A."/>
            <person name="Culley D."/>
            <person name="Magnuson J.K."/>
            <person name="James T.Y."/>
            <person name="O'Malley M.A."/>
            <person name="Stajich J.E."/>
            <person name="Spatafora J.W."/>
            <person name="Visel A."/>
            <person name="Grigoriev I.V."/>
        </authorList>
    </citation>
    <scope>NUCLEOTIDE SEQUENCE [LARGE SCALE GENOMIC DNA]</scope>
    <source>
        <strain evidence="4 5">CBS 931.73</strain>
    </source>
</reference>
<evidence type="ECO:0000259" key="2">
    <source>
        <dbReference type="PROSITE" id="PS00028"/>
    </source>
</evidence>
<feature type="compositionally biased region" description="Low complexity" evidence="1">
    <location>
        <begin position="20"/>
        <end position="33"/>
    </location>
</feature>
<gene>
    <name evidence="4" type="ORF">K493DRAFT_304804</name>
    <name evidence="3" type="ORF">K493DRAFT_306882</name>
</gene>
<dbReference type="EMBL" id="MCFE01000552">
    <property type="protein sequence ID" value="ORX87519.1"/>
    <property type="molecule type" value="Genomic_DNA"/>
</dbReference>
<accession>A0A1Y1XXN4</accession>
<sequence>MIAAGMDSASIKATLDNANSCSTKCKSCKSGCKSRSETADHREPTHSQPNIALPSNTSCCSSAKNKEPSEARPNNGLTKKVEPTVGQNDTTITSTQPPSCCSRKKESQEEPPSASEVETTKIDPKKSERAKLITSLQQSVRKQETNHKIALESLMNPCRCGEGYGCTCLSIPDKYTFFAEFVGTGIDMEALELNLQCGSSCGVKCKSCSTKCCGKSSKPPNNINPTLDTNESDCTSADKLPHPPLDQDPIAHGSSNDQAMNSNPTYPKRSAKEANLDDLDSVDNSRLIQMVYNSVQPGKTCCQPQDEIGQPSKKPKVEAAPVKNCCASRSDDKDSKKDTVASNSCCGGSDKKNSSGCSCCFDPENPTFYTDTDGIRTCGCGCNKPALDCSHCLKDLCEEIILKPPSSCRVSHSLGE</sequence>
<feature type="domain" description="C2H2-type" evidence="2">
    <location>
        <begin position="25"/>
        <end position="46"/>
    </location>
</feature>
<evidence type="ECO:0000313" key="4">
    <source>
        <dbReference type="EMBL" id="ORX90508.1"/>
    </source>
</evidence>
<name>A0A1Y1XXN4_9FUNG</name>
<dbReference type="Proteomes" id="UP000193498">
    <property type="component" value="Unassembled WGS sequence"/>
</dbReference>
<comment type="caution">
    <text evidence="4">The sequence shown here is derived from an EMBL/GenBank/DDBJ whole genome shotgun (WGS) entry which is preliminary data.</text>
</comment>
<dbReference type="PROSITE" id="PS00028">
    <property type="entry name" value="ZINC_FINGER_C2H2_1"/>
    <property type="match status" value="1"/>
</dbReference>